<evidence type="ECO:0000256" key="4">
    <source>
        <dbReference type="ARBA" id="ARBA00022691"/>
    </source>
</evidence>
<dbReference type="Pfam" id="PF13847">
    <property type="entry name" value="Methyltransf_31"/>
    <property type="match status" value="1"/>
</dbReference>
<dbReference type="InterPro" id="IPR029063">
    <property type="entry name" value="SAM-dependent_MTases_sf"/>
</dbReference>
<keyword evidence="4 5" id="KW-0949">S-adenosyl-L-methionine</keyword>
<comment type="similarity">
    <text evidence="5">Belongs to the class I-like SAM-binding methyltransferase superfamily. EFM4 family.</text>
</comment>
<dbReference type="HAMAP" id="MF_03188">
    <property type="entry name" value="Methyltr_EFM4"/>
    <property type="match status" value="1"/>
</dbReference>
<name>A0ABR1C2K6_NECAM</name>
<keyword evidence="8" id="KW-1185">Reference proteome</keyword>
<comment type="caution">
    <text evidence="7">The sequence shown here is derived from an EMBL/GenBank/DDBJ whole genome shotgun (WGS) entry which is preliminary data.</text>
</comment>
<feature type="domain" description="Methyltransferase" evidence="6">
    <location>
        <begin position="95"/>
        <end position="214"/>
    </location>
</feature>
<organism evidence="7 8">
    <name type="scientific">Necator americanus</name>
    <name type="common">Human hookworm</name>
    <dbReference type="NCBI Taxonomy" id="51031"/>
    <lineage>
        <taxon>Eukaryota</taxon>
        <taxon>Metazoa</taxon>
        <taxon>Ecdysozoa</taxon>
        <taxon>Nematoda</taxon>
        <taxon>Chromadorea</taxon>
        <taxon>Rhabditida</taxon>
        <taxon>Rhabditina</taxon>
        <taxon>Rhabditomorpha</taxon>
        <taxon>Strongyloidea</taxon>
        <taxon>Ancylostomatidae</taxon>
        <taxon>Bunostominae</taxon>
        <taxon>Necator</taxon>
    </lineage>
</organism>
<reference evidence="7 8" key="1">
    <citation type="submission" date="2023-08" db="EMBL/GenBank/DDBJ databases">
        <title>A Necator americanus chromosomal reference genome.</title>
        <authorList>
            <person name="Ilik V."/>
            <person name="Petrzelkova K.J."/>
            <person name="Pardy F."/>
            <person name="Fuh T."/>
            <person name="Niatou-Singa F.S."/>
            <person name="Gouil Q."/>
            <person name="Baker L."/>
            <person name="Ritchie M.E."/>
            <person name="Jex A.R."/>
            <person name="Gazzola D."/>
            <person name="Li H."/>
            <person name="Toshio Fujiwara R."/>
            <person name="Zhan B."/>
            <person name="Aroian R.V."/>
            <person name="Pafco B."/>
            <person name="Schwarz E.M."/>
        </authorList>
    </citation>
    <scope>NUCLEOTIDE SEQUENCE [LARGE SCALE GENOMIC DNA]</scope>
    <source>
        <strain evidence="7 8">Aroian</strain>
        <tissue evidence="7">Whole animal</tissue>
    </source>
</reference>
<dbReference type="PANTHER" id="PTHR12843:SF5">
    <property type="entry name" value="EEF1A LYSINE METHYLTRANSFERASE 2"/>
    <property type="match status" value="1"/>
</dbReference>
<protein>
    <recommendedName>
        <fullName evidence="5">Protein-lysine N-methyltransferase RB195_008005</fullName>
        <ecNumber evidence="5">2.1.1.-</ecNumber>
    </recommendedName>
</protein>
<dbReference type="InterPro" id="IPR026635">
    <property type="entry name" value="Efm4/METTL10"/>
</dbReference>
<dbReference type="EMBL" id="JAVFWL010000001">
    <property type="protein sequence ID" value="KAK6731888.1"/>
    <property type="molecule type" value="Genomic_DNA"/>
</dbReference>
<keyword evidence="2 5" id="KW-0489">Methyltransferase</keyword>
<evidence type="ECO:0000313" key="7">
    <source>
        <dbReference type="EMBL" id="KAK6731888.1"/>
    </source>
</evidence>
<dbReference type="Gene3D" id="3.40.50.150">
    <property type="entry name" value="Vaccinia Virus protein VP39"/>
    <property type="match status" value="1"/>
</dbReference>
<proteinExistence type="inferred from homology"/>
<accession>A0ABR1C2K6</accession>
<evidence type="ECO:0000259" key="6">
    <source>
        <dbReference type="Pfam" id="PF13847"/>
    </source>
</evidence>
<dbReference type="PANTHER" id="PTHR12843">
    <property type="entry name" value="PROTEIN-LYSINE N-METHYLTRANSFERASE METTL10"/>
    <property type="match status" value="1"/>
</dbReference>
<keyword evidence="1 5" id="KW-0963">Cytoplasm</keyword>
<keyword evidence="3 5" id="KW-0808">Transferase</keyword>
<dbReference type="Proteomes" id="UP001303046">
    <property type="component" value="Unassembled WGS sequence"/>
</dbReference>
<gene>
    <name evidence="7" type="primary">Necator_chrI.g4134</name>
    <name evidence="7" type="ORF">RB195_008005</name>
</gene>
<evidence type="ECO:0000256" key="1">
    <source>
        <dbReference type="ARBA" id="ARBA00022490"/>
    </source>
</evidence>
<comment type="function">
    <text evidence="5">S-adenosyl-L-methionine-dependent protein-lysine N-methyltransferase that methylates elongation factor 1-alpha.</text>
</comment>
<sequence length="260" mass="29284">MVPAKLRVRKADWLCNSHRMHFIRHLNGSGYRWIRMKLMSHRHSLELKLSSWDSRYEVELQNFSECGDEGEIWFGRNAEKRIIDFVVSNVPTTASILDLGCGNGSVLRRLRSSGYTQLTGVDYCPAAIELANRISENEQHKTNISFKVVDILSSGSKDAFSNHYDVVLDKGTWDAISLSSDRDARLIAYRNAVVAALRTSGQFVIFSCNFTTEELCKFFGDGSALIFHCEIPASHTFSFGGRQGVTSTGVVFRKIDEIIM</sequence>
<dbReference type="SUPFAM" id="SSF53335">
    <property type="entry name" value="S-adenosyl-L-methionine-dependent methyltransferases"/>
    <property type="match status" value="1"/>
</dbReference>
<evidence type="ECO:0000256" key="3">
    <source>
        <dbReference type="ARBA" id="ARBA00022679"/>
    </source>
</evidence>
<dbReference type="EC" id="2.1.1.-" evidence="5"/>
<evidence type="ECO:0000256" key="5">
    <source>
        <dbReference type="HAMAP-Rule" id="MF_03188"/>
    </source>
</evidence>
<comment type="subcellular location">
    <subcellularLocation>
        <location evidence="5">Cytoplasm</location>
    </subcellularLocation>
</comment>
<dbReference type="CDD" id="cd02440">
    <property type="entry name" value="AdoMet_MTases"/>
    <property type="match status" value="1"/>
</dbReference>
<dbReference type="InterPro" id="IPR025714">
    <property type="entry name" value="Methyltranfer_dom"/>
</dbReference>
<evidence type="ECO:0000313" key="8">
    <source>
        <dbReference type="Proteomes" id="UP001303046"/>
    </source>
</evidence>
<evidence type="ECO:0000256" key="2">
    <source>
        <dbReference type="ARBA" id="ARBA00022603"/>
    </source>
</evidence>